<dbReference type="InterPro" id="IPR013149">
    <property type="entry name" value="ADH-like_C"/>
</dbReference>
<dbReference type="SMART" id="SM00829">
    <property type="entry name" value="PKS_ER"/>
    <property type="match status" value="1"/>
</dbReference>
<evidence type="ECO:0000259" key="1">
    <source>
        <dbReference type="SMART" id="SM00829"/>
    </source>
</evidence>
<dbReference type="SUPFAM" id="SSF51735">
    <property type="entry name" value="NAD(P)-binding Rossmann-fold domains"/>
    <property type="match status" value="1"/>
</dbReference>
<dbReference type="PROSITE" id="PS01162">
    <property type="entry name" value="QOR_ZETA_CRYSTAL"/>
    <property type="match status" value="1"/>
</dbReference>
<protein>
    <submittedName>
        <fullName evidence="2">Zinc-binding dehydrogenase</fullName>
    </submittedName>
</protein>
<dbReference type="Gene3D" id="3.40.50.720">
    <property type="entry name" value="NAD(P)-binding Rossmann-like Domain"/>
    <property type="match status" value="1"/>
</dbReference>
<feature type="domain" description="Enoyl reductase (ER)" evidence="1">
    <location>
        <begin position="13"/>
        <end position="340"/>
    </location>
</feature>
<dbReference type="RefSeq" id="WP_144331951.1">
    <property type="nucleotide sequence ID" value="NZ_VLPL01000002.1"/>
</dbReference>
<dbReference type="InterPro" id="IPR011032">
    <property type="entry name" value="GroES-like_sf"/>
</dbReference>
<name>A0A556N2I3_9FLAO</name>
<reference evidence="2 3" key="1">
    <citation type="submission" date="2019-07" db="EMBL/GenBank/DDBJ databases">
        <authorList>
            <person name="Huq M.A."/>
        </authorList>
    </citation>
    <scope>NUCLEOTIDE SEQUENCE [LARGE SCALE GENOMIC DNA]</scope>
    <source>
        <strain evidence="2 3">MAH-3</strain>
    </source>
</reference>
<dbReference type="AlphaFoldDB" id="A0A556N2I3"/>
<dbReference type="Pfam" id="PF00107">
    <property type="entry name" value="ADH_zinc_N"/>
    <property type="match status" value="1"/>
</dbReference>
<dbReference type="InterPro" id="IPR013154">
    <property type="entry name" value="ADH-like_N"/>
</dbReference>
<comment type="caution">
    <text evidence="2">The sequence shown here is derived from an EMBL/GenBank/DDBJ whole genome shotgun (WGS) entry which is preliminary data.</text>
</comment>
<dbReference type="GO" id="GO:0008270">
    <property type="term" value="F:zinc ion binding"/>
    <property type="evidence" value="ECO:0007669"/>
    <property type="project" value="InterPro"/>
</dbReference>
<sequence>MRQTEAFHLVKKGSAETAFELRILSLPALKGNQVLIDVEAFGLNYADVMARLGLYREAPPMPCVIGYEVVGKISEVGGNGNKELIGKRVVGFCRFGGYSKQVITENYAVSVIDEMDAGIALSLATQFVTAYYMVNRSANVQSGERVLIHAAAGGVGTALIQLCKLKGAHVIAKVSSKEKEKLVKDLGADEVINYKESAYEKQVLNCLGPDRLDVSFNPVAGATFKKDQALLGTGGRMVLFGGSELSNGKWGLLSTLNFVRKMGFVVPIGLMMRSKSIIGINMLKVADFKPHVLAQCLNEVVQMVKQGQIHPVVGGVYRQEELKTAHRLLEEGKTVGKLIIEWDDKPN</sequence>
<proteinExistence type="predicted"/>
<dbReference type="PANTHER" id="PTHR43677:SF4">
    <property type="entry name" value="QUINONE OXIDOREDUCTASE-LIKE PROTEIN 2"/>
    <property type="match status" value="1"/>
</dbReference>
<dbReference type="Gene3D" id="3.90.180.10">
    <property type="entry name" value="Medium-chain alcohol dehydrogenases, catalytic domain"/>
    <property type="match status" value="1"/>
</dbReference>
<dbReference type="OrthoDB" id="9787435at2"/>
<organism evidence="2 3">
    <name type="scientific">Fluviicola chungangensis</name>
    <dbReference type="NCBI Taxonomy" id="2597671"/>
    <lineage>
        <taxon>Bacteria</taxon>
        <taxon>Pseudomonadati</taxon>
        <taxon>Bacteroidota</taxon>
        <taxon>Flavobacteriia</taxon>
        <taxon>Flavobacteriales</taxon>
        <taxon>Crocinitomicaceae</taxon>
        <taxon>Fluviicola</taxon>
    </lineage>
</organism>
<accession>A0A556N2I3</accession>
<evidence type="ECO:0000313" key="2">
    <source>
        <dbReference type="EMBL" id="TSJ46414.1"/>
    </source>
</evidence>
<dbReference type="PANTHER" id="PTHR43677">
    <property type="entry name" value="SHORT-CHAIN DEHYDROGENASE/REDUCTASE"/>
    <property type="match status" value="1"/>
</dbReference>
<gene>
    <name evidence="2" type="ORF">FO442_04455</name>
</gene>
<evidence type="ECO:0000313" key="3">
    <source>
        <dbReference type="Proteomes" id="UP000316008"/>
    </source>
</evidence>
<dbReference type="Pfam" id="PF08240">
    <property type="entry name" value="ADH_N"/>
    <property type="match status" value="1"/>
</dbReference>
<dbReference type="GO" id="GO:0016491">
    <property type="term" value="F:oxidoreductase activity"/>
    <property type="evidence" value="ECO:0007669"/>
    <property type="project" value="InterPro"/>
</dbReference>
<dbReference type="InterPro" id="IPR002364">
    <property type="entry name" value="Quin_OxRdtase/zeta-crystal_CS"/>
</dbReference>
<dbReference type="SUPFAM" id="SSF50129">
    <property type="entry name" value="GroES-like"/>
    <property type="match status" value="1"/>
</dbReference>
<dbReference type="EMBL" id="VLPL01000002">
    <property type="protein sequence ID" value="TSJ46414.1"/>
    <property type="molecule type" value="Genomic_DNA"/>
</dbReference>
<dbReference type="InterPro" id="IPR051397">
    <property type="entry name" value="Zn-ADH-like_protein"/>
</dbReference>
<dbReference type="Proteomes" id="UP000316008">
    <property type="component" value="Unassembled WGS sequence"/>
</dbReference>
<dbReference type="InterPro" id="IPR020843">
    <property type="entry name" value="ER"/>
</dbReference>
<dbReference type="InterPro" id="IPR036291">
    <property type="entry name" value="NAD(P)-bd_dom_sf"/>
</dbReference>
<keyword evidence="3" id="KW-1185">Reference proteome</keyword>